<keyword evidence="2" id="KW-1185">Reference proteome</keyword>
<name>A0A8G0LRR0_9HYPO</name>
<accession>A0A8G0LRR0</accession>
<evidence type="ECO:0000313" key="2">
    <source>
        <dbReference type="Proteomes" id="UP000826661"/>
    </source>
</evidence>
<sequence>MSSFTASQESTILPVLSPKTVFSCQDTSIVVHMLTSDHPQTVRAIITDMSILTSPERMCMLPADVARITTTAAQEFDALGDSQIDVLPQLHLVI</sequence>
<organism evidence="1 2">
    <name type="scientific">Trichoderma simmonsii</name>
    <dbReference type="NCBI Taxonomy" id="1491479"/>
    <lineage>
        <taxon>Eukaryota</taxon>
        <taxon>Fungi</taxon>
        <taxon>Dikarya</taxon>
        <taxon>Ascomycota</taxon>
        <taxon>Pezizomycotina</taxon>
        <taxon>Sordariomycetes</taxon>
        <taxon>Hypocreomycetidae</taxon>
        <taxon>Hypocreales</taxon>
        <taxon>Hypocreaceae</taxon>
        <taxon>Trichoderma</taxon>
    </lineage>
</organism>
<protein>
    <submittedName>
        <fullName evidence="1">Cation transporting ATPase</fullName>
    </submittedName>
</protein>
<proteinExistence type="predicted"/>
<reference evidence="1 2" key="1">
    <citation type="journal article" date="2021" name="BMC Genomics">
        <title>Telomere-to-telomere genome assembly of asparaginase-producing Trichoderma simmonsii.</title>
        <authorList>
            <person name="Chung D."/>
            <person name="Kwon Y.M."/>
            <person name="Yang Y."/>
        </authorList>
    </citation>
    <scope>NUCLEOTIDE SEQUENCE [LARGE SCALE GENOMIC DNA]</scope>
    <source>
        <strain evidence="1 2">GH-Sj1</strain>
    </source>
</reference>
<dbReference type="InterPro" id="IPR023214">
    <property type="entry name" value="HAD_sf"/>
</dbReference>
<evidence type="ECO:0000313" key="1">
    <source>
        <dbReference type="EMBL" id="QYT04501.1"/>
    </source>
</evidence>
<dbReference type="Gene3D" id="3.40.50.1000">
    <property type="entry name" value="HAD superfamily/HAD-like"/>
    <property type="match status" value="1"/>
</dbReference>
<dbReference type="AlphaFoldDB" id="A0A8G0LRR0"/>
<dbReference type="Proteomes" id="UP000826661">
    <property type="component" value="Chromosome VI"/>
</dbReference>
<dbReference type="EMBL" id="CP075869">
    <property type="protein sequence ID" value="QYT04501.1"/>
    <property type="molecule type" value="Genomic_DNA"/>
</dbReference>
<gene>
    <name evidence="1" type="ORF">H0G86_011405</name>
</gene>